<gene>
    <name evidence="2" type="ORF">E2A64_06120</name>
</gene>
<dbReference type="OrthoDB" id="7872012at2"/>
<name>A0A4R5PNN9_9HYPH</name>
<feature type="chain" id="PRO_5021026578" evidence="1">
    <location>
        <begin position="23"/>
        <end position="86"/>
    </location>
</feature>
<dbReference type="AlphaFoldDB" id="A0A4R5PNN9"/>
<dbReference type="RefSeq" id="WP_133283506.1">
    <property type="nucleotide sequence ID" value="NZ_SMSI01000001.1"/>
</dbReference>
<organism evidence="2 3">
    <name type="scientific">Pseudohoeflea suaedae</name>
    <dbReference type="NCBI Taxonomy" id="877384"/>
    <lineage>
        <taxon>Bacteria</taxon>
        <taxon>Pseudomonadati</taxon>
        <taxon>Pseudomonadota</taxon>
        <taxon>Alphaproteobacteria</taxon>
        <taxon>Hyphomicrobiales</taxon>
        <taxon>Rhizobiaceae</taxon>
        <taxon>Pseudohoeflea</taxon>
    </lineage>
</organism>
<feature type="signal peptide" evidence="1">
    <location>
        <begin position="1"/>
        <end position="22"/>
    </location>
</feature>
<reference evidence="2 3" key="1">
    <citation type="journal article" date="2013" name="Int. J. Syst. Evol. Microbiol.">
        <title>Hoeflea suaedae sp. nov., an endophytic bacterium isolated from the root of the halophyte Suaeda maritima.</title>
        <authorList>
            <person name="Chung E.J."/>
            <person name="Park J.A."/>
            <person name="Pramanik P."/>
            <person name="Bibi F."/>
            <person name="Jeon C.O."/>
            <person name="Chung Y.R."/>
        </authorList>
    </citation>
    <scope>NUCLEOTIDE SEQUENCE [LARGE SCALE GENOMIC DNA]</scope>
    <source>
        <strain evidence="2 3">YC6898</strain>
    </source>
</reference>
<keyword evidence="3" id="KW-1185">Reference proteome</keyword>
<dbReference type="Pfam" id="PF07076">
    <property type="entry name" value="DUF1344"/>
    <property type="match status" value="1"/>
</dbReference>
<sequence length="86" mass="9333">MRFVISVLFATSALLSPLAAFAQSADVEATITDVSTEKAQIVLDDGETYATPSEFNFEGLESGVRVTVFYTVIDGKRVINDLEVIQ</sequence>
<dbReference type="InterPro" id="IPR009780">
    <property type="entry name" value="DUF1344"/>
</dbReference>
<comment type="caution">
    <text evidence="2">The sequence shown here is derived from an EMBL/GenBank/DDBJ whole genome shotgun (WGS) entry which is preliminary data.</text>
</comment>
<evidence type="ECO:0000256" key="1">
    <source>
        <dbReference type="SAM" id="SignalP"/>
    </source>
</evidence>
<proteinExistence type="predicted"/>
<evidence type="ECO:0000313" key="3">
    <source>
        <dbReference type="Proteomes" id="UP000295131"/>
    </source>
</evidence>
<dbReference type="Proteomes" id="UP000295131">
    <property type="component" value="Unassembled WGS sequence"/>
</dbReference>
<keyword evidence="1" id="KW-0732">Signal</keyword>
<evidence type="ECO:0000313" key="2">
    <source>
        <dbReference type="EMBL" id="TDH38672.1"/>
    </source>
</evidence>
<accession>A0A4R5PNN9</accession>
<dbReference type="EMBL" id="SMSI01000001">
    <property type="protein sequence ID" value="TDH38672.1"/>
    <property type="molecule type" value="Genomic_DNA"/>
</dbReference>
<protein>
    <submittedName>
        <fullName evidence="2">DUF1344 domain-containing protein</fullName>
    </submittedName>
</protein>